<evidence type="ECO:0000313" key="2">
    <source>
        <dbReference type="Proteomes" id="UP000886856"/>
    </source>
</evidence>
<evidence type="ECO:0000313" key="1">
    <source>
        <dbReference type="EMBL" id="HJA90021.1"/>
    </source>
</evidence>
<dbReference type="AlphaFoldDB" id="A0A9D2HYM4"/>
<dbReference type="EMBL" id="DWYW01000096">
    <property type="protein sequence ID" value="HJA90021.1"/>
    <property type="molecule type" value="Genomic_DNA"/>
</dbReference>
<sequence length="34" mass="3483">MVKVAIVTGAGQGIGLAIAKRLHADGFKIGIVDY</sequence>
<proteinExistence type="predicted"/>
<feature type="non-terminal residue" evidence="1">
    <location>
        <position position="34"/>
    </location>
</feature>
<reference evidence="1" key="2">
    <citation type="submission" date="2021-04" db="EMBL/GenBank/DDBJ databases">
        <authorList>
            <person name="Gilroy R."/>
        </authorList>
    </citation>
    <scope>NUCLEOTIDE SEQUENCE</scope>
    <source>
        <strain evidence="1">CHK171-505</strain>
    </source>
</reference>
<accession>A0A9D2HYM4</accession>
<name>A0A9D2HYM4_9LACT</name>
<dbReference type="Pfam" id="PF00106">
    <property type="entry name" value="adh_short"/>
    <property type="match status" value="1"/>
</dbReference>
<dbReference type="InterPro" id="IPR036291">
    <property type="entry name" value="NAD(P)-bd_dom_sf"/>
</dbReference>
<dbReference type="Gene3D" id="3.40.50.720">
    <property type="entry name" value="NAD(P)-binding Rossmann-like Domain"/>
    <property type="match status" value="1"/>
</dbReference>
<organism evidence="1 2">
    <name type="scientific">Candidatus Jeotgalibaca merdavium</name>
    <dbReference type="NCBI Taxonomy" id="2838627"/>
    <lineage>
        <taxon>Bacteria</taxon>
        <taxon>Bacillati</taxon>
        <taxon>Bacillota</taxon>
        <taxon>Bacilli</taxon>
        <taxon>Lactobacillales</taxon>
        <taxon>Carnobacteriaceae</taxon>
        <taxon>Jeotgalibaca</taxon>
    </lineage>
</organism>
<dbReference type="SUPFAM" id="SSF51735">
    <property type="entry name" value="NAD(P)-binding Rossmann-fold domains"/>
    <property type="match status" value="1"/>
</dbReference>
<protein>
    <submittedName>
        <fullName evidence="1">SDR family NAD(P)-dependent oxidoreductase</fullName>
    </submittedName>
</protein>
<dbReference type="Proteomes" id="UP000886856">
    <property type="component" value="Unassembled WGS sequence"/>
</dbReference>
<reference evidence="1" key="1">
    <citation type="journal article" date="2021" name="PeerJ">
        <title>Extensive microbial diversity within the chicken gut microbiome revealed by metagenomics and culture.</title>
        <authorList>
            <person name="Gilroy R."/>
            <person name="Ravi A."/>
            <person name="Getino M."/>
            <person name="Pursley I."/>
            <person name="Horton D.L."/>
            <person name="Alikhan N.F."/>
            <person name="Baker D."/>
            <person name="Gharbi K."/>
            <person name="Hall N."/>
            <person name="Watson M."/>
            <person name="Adriaenssens E.M."/>
            <person name="Foster-Nyarko E."/>
            <person name="Jarju S."/>
            <person name="Secka A."/>
            <person name="Antonio M."/>
            <person name="Oren A."/>
            <person name="Chaudhuri R.R."/>
            <person name="La Ragione R."/>
            <person name="Hildebrand F."/>
            <person name="Pallen M.J."/>
        </authorList>
    </citation>
    <scope>NUCLEOTIDE SEQUENCE</scope>
    <source>
        <strain evidence="1">CHK171-505</strain>
    </source>
</reference>
<gene>
    <name evidence="1" type="ORF">H9948_04435</name>
</gene>
<dbReference type="InterPro" id="IPR002347">
    <property type="entry name" value="SDR_fam"/>
</dbReference>
<comment type="caution">
    <text evidence="1">The sequence shown here is derived from an EMBL/GenBank/DDBJ whole genome shotgun (WGS) entry which is preliminary data.</text>
</comment>